<keyword evidence="4 11" id="KW-0436">Ligase</keyword>
<dbReference type="InterPro" id="IPR050081">
    <property type="entry name" value="Ile-tRNA_ligase"/>
</dbReference>
<evidence type="ECO:0000256" key="2">
    <source>
        <dbReference type="ARBA" id="ARBA00005594"/>
    </source>
</evidence>
<dbReference type="Gene3D" id="1.10.10.830">
    <property type="entry name" value="Ile-tRNA synthetase CP2 domain-like"/>
    <property type="match status" value="1"/>
</dbReference>
<dbReference type="NCBIfam" id="TIGR00392">
    <property type="entry name" value="ileS"/>
    <property type="match status" value="1"/>
</dbReference>
<evidence type="ECO:0000256" key="1">
    <source>
        <dbReference type="ARBA" id="ARBA00004173"/>
    </source>
</evidence>
<dbReference type="OrthoDB" id="10264412at2759"/>
<dbReference type="InterPro" id="IPR002301">
    <property type="entry name" value="Ile-tRNA-ligase"/>
</dbReference>
<evidence type="ECO:0000256" key="9">
    <source>
        <dbReference type="ARBA" id="ARBA00032665"/>
    </source>
</evidence>
<evidence type="ECO:0000256" key="11">
    <source>
        <dbReference type="RuleBase" id="RU363035"/>
    </source>
</evidence>
<evidence type="ECO:0000256" key="5">
    <source>
        <dbReference type="ARBA" id="ARBA00022741"/>
    </source>
</evidence>
<evidence type="ECO:0000256" key="6">
    <source>
        <dbReference type="ARBA" id="ARBA00022840"/>
    </source>
</evidence>
<dbReference type="CDD" id="cd07960">
    <property type="entry name" value="Anticodon_Ia_Ile_BEm"/>
    <property type="match status" value="1"/>
</dbReference>
<dbReference type="GO" id="GO:0002161">
    <property type="term" value="F:aminoacyl-tRNA deacylase activity"/>
    <property type="evidence" value="ECO:0007669"/>
    <property type="project" value="InterPro"/>
</dbReference>
<sequence length="1038" mass="114267">MRRTAVMLLAARRCAALRPVARRLTVPKAAATEAPEVVADEDKYRGTVLLPDTSFPQRAGAVKTEPKIQKFWTDTNIYEKLWEKGGTAFTLHDGPPYANGDLHIGHALNKILKDFINRSRMLRGDKVRYVPGWDCHGLPIELKVLQQINDKNKKIKKKTGEMPPPLTPLQLRERAAQFAQETVESQRESFKRYGVWADWDQPYLTLQPAYEAAQLRVFAAMFKRGSIYRGLKPVWYSPSSRTALAEAELEYPDGHTSPSVYAALDVTSKSEALQKLTSDPVQLAVWTTTPWTLPANLAVAVNGDLTYAVVDSGERKLIVAEDLVDELAAKFDTPLNVIGLLKGEALVGTTYSRPVPNNAIPGDASVVLGGDYITSEGGTGLVHTAPGHGQDDYQTGLKYDLPPFSPVDAAGKFTSEAGADLEGLPVLTKGSEEITERLGDKVLLSEPYEHRYPYDWRTKKPVLMRATDQWFASVDSFREDALRAINEVEWTPSVGKNRISAMTELRGDWCISRQRSWGVPLPVFYHKETGEPLVTDETLDRIVSLVEERGTNVWFELEVDELLPDTISNKGDYVKGTDTMDVWFDSGTSWAGVVGQRSELGKSDDEPADLYLEGSDQHRGWFQSSLLTSVACRNKAPYSSVLTHGFVLDEKGFKMSKSLGNVVDPKLVIEGGNNLKKEPAYGADVLRLWVATVDYSSDVRIGPNAIKQVFEQYRKLRNTLRYMVGNVADVPKEGSADFAAYDASAQYDTLPSLDKWLLGRLNALEVECYDAYDQYQFQRAVNALSAFATNELSALYLDVAKDRLYVSPQHSARRRSCQSVLIACLNTLPRLLAPLLPHLAEELWQALPYKAGDAFSSERGSVFDLAEPWTRGSLAPFQAHDEAKWDARRQLRDDANRALEAARRDKLVGASLDAKVVVAPPADAEKRAAFDASLAGLADTSQVIAPHGKDVADAVDDLRFLFLVSDVEVVADSNAVCGVCADQHVVAAADSFTGATVGVVEASTARCARCWYHDSTVGSLANHPALCARCGDAVGDDV</sequence>
<dbReference type="Gene3D" id="3.40.50.620">
    <property type="entry name" value="HUPs"/>
    <property type="match status" value="2"/>
</dbReference>
<keyword evidence="7 11" id="KW-0648">Protein biosynthesis</keyword>
<proteinExistence type="inferred from homology"/>
<dbReference type="Pfam" id="PF00133">
    <property type="entry name" value="tRNA-synt_1"/>
    <property type="match status" value="1"/>
</dbReference>
<dbReference type="PANTHER" id="PTHR42765">
    <property type="entry name" value="SOLEUCYL-TRNA SYNTHETASE"/>
    <property type="match status" value="1"/>
</dbReference>
<dbReference type="InterPro" id="IPR009008">
    <property type="entry name" value="Val/Leu/Ile-tRNA-synth_edit"/>
</dbReference>
<feature type="domain" description="Aminoacyl-tRNA synthetase class Ia" evidence="12">
    <location>
        <begin position="68"/>
        <end position="701"/>
    </location>
</feature>
<dbReference type="Gene3D" id="1.10.730.20">
    <property type="match status" value="1"/>
</dbReference>
<dbReference type="SUPFAM" id="SSF50677">
    <property type="entry name" value="ValRS/IleRS/LeuRS editing domain"/>
    <property type="match status" value="1"/>
</dbReference>
<dbReference type="InterPro" id="IPR023585">
    <property type="entry name" value="Ile-tRNA-ligase_type1"/>
</dbReference>
<dbReference type="PROSITE" id="PS00178">
    <property type="entry name" value="AA_TRNA_LIGASE_I"/>
    <property type="match status" value="1"/>
</dbReference>
<comment type="catalytic activity">
    <reaction evidence="10">
        <text>tRNA(Ile) + L-isoleucine + ATP = L-isoleucyl-tRNA(Ile) + AMP + diphosphate</text>
        <dbReference type="Rhea" id="RHEA:11060"/>
        <dbReference type="Rhea" id="RHEA-COMP:9666"/>
        <dbReference type="Rhea" id="RHEA-COMP:9695"/>
        <dbReference type="ChEBI" id="CHEBI:30616"/>
        <dbReference type="ChEBI" id="CHEBI:33019"/>
        <dbReference type="ChEBI" id="CHEBI:58045"/>
        <dbReference type="ChEBI" id="CHEBI:78442"/>
        <dbReference type="ChEBI" id="CHEBI:78528"/>
        <dbReference type="ChEBI" id="CHEBI:456215"/>
        <dbReference type="EC" id="6.1.1.5"/>
    </reaction>
</comment>
<dbReference type="Gene3D" id="3.90.740.10">
    <property type="entry name" value="Valyl/Leucyl/Isoleucyl-tRNA synthetase, editing domain"/>
    <property type="match status" value="1"/>
</dbReference>
<dbReference type="GO" id="GO:0032543">
    <property type="term" value="P:mitochondrial translation"/>
    <property type="evidence" value="ECO:0007669"/>
    <property type="project" value="TreeGrafter"/>
</dbReference>
<comment type="similarity">
    <text evidence="2 11">Belongs to the class-I aminoacyl-tRNA synthetase family.</text>
</comment>
<dbReference type="CDD" id="cd00818">
    <property type="entry name" value="IleRS_core"/>
    <property type="match status" value="1"/>
</dbReference>
<dbReference type="EC" id="6.1.1.5" evidence="3"/>
<dbReference type="FunFam" id="3.40.50.620:FF:000111">
    <property type="entry name" value="Mitochondrial isoleucyl-tRNA synthetase"/>
    <property type="match status" value="1"/>
</dbReference>
<dbReference type="InterPro" id="IPR001412">
    <property type="entry name" value="aa-tRNA-synth_I_CS"/>
</dbReference>
<evidence type="ECO:0000256" key="7">
    <source>
        <dbReference type="ARBA" id="ARBA00022917"/>
    </source>
</evidence>
<dbReference type="AlphaFoldDB" id="A0A8J2SU92"/>
<dbReference type="EMBL" id="CAKKNE010000004">
    <property type="protein sequence ID" value="CAH0373842.1"/>
    <property type="molecule type" value="Genomic_DNA"/>
</dbReference>
<evidence type="ECO:0000259" key="13">
    <source>
        <dbReference type="Pfam" id="PF08264"/>
    </source>
</evidence>
<comment type="caution">
    <text evidence="14">The sequence shown here is derived from an EMBL/GenBank/DDBJ whole genome shotgun (WGS) entry which is preliminary data.</text>
</comment>
<dbReference type="InterPro" id="IPR013155">
    <property type="entry name" value="M/V/L/I-tRNA-synth_anticd-bd"/>
</dbReference>
<accession>A0A8J2SU92</accession>
<dbReference type="GO" id="GO:0005739">
    <property type="term" value="C:mitochondrion"/>
    <property type="evidence" value="ECO:0007669"/>
    <property type="project" value="UniProtKB-SubCell"/>
</dbReference>
<gene>
    <name evidence="14" type="ORF">PECAL_4P10830</name>
</gene>
<dbReference type="InterPro" id="IPR014729">
    <property type="entry name" value="Rossmann-like_a/b/a_fold"/>
</dbReference>
<evidence type="ECO:0000256" key="8">
    <source>
        <dbReference type="ARBA" id="ARBA00023146"/>
    </source>
</evidence>
<dbReference type="GO" id="GO:0004822">
    <property type="term" value="F:isoleucine-tRNA ligase activity"/>
    <property type="evidence" value="ECO:0007669"/>
    <property type="project" value="UniProtKB-EC"/>
</dbReference>
<keyword evidence="15" id="KW-1185">Reference proteome</keyword>
<dbReference type="InterPro" id="IPR033708">
    <property type="entry name" value="Anticodon_Ile_BEm"/>
</dbReference>
<dbReference type="GO" id="GO:0006428">
    <property type="term" value="P:isoleucyl-tRNA aminoacylation"/>
    <property type="evidence" value="ECO:0007669"/>
    <property type="project" value="InterPro"/>
</dbReference>
<dbReference type="GO" id="GO:0005524">
    <property type="term" value="F:ATP binding"/>
    <property type="evidence" value="ECO:0007669"/>
    <property type="project" value="UniProtKB-KW"/>
</dbReference>
<name>A0A8J2SU92_9STRA</name>
<comment type="subcellular location">
    <subcellularLocation>
        <location evidence="1">Mitochondrion</location>
    </subcellularLocation>
</comment>
<evidence type="ECO:0000256" key="10">
    <source>
        <dbReference type="ARBA" id="ARBA00048359"/>
    </source>
</evidence>
<evidence type="ECO:0000256" key="4">
    <source>
        <dbReference type="ARBA" id="ARBA00022598"/>
    </source>
</evidence>
<evidence type="ECO:0000259" key="12">
    <source>
        <dbReference type="Pfam" id="PF00133"/>
    </source>
</evidence>
<keyword evidence="5 11" id="KW-0547">Nucleotide-binding</keyword>
<dbReference type="Pfam" id="PF08264">
    <property type="entry name" value="Anticodon_1"/>
    <property type="match status" value="1"/>
</dbReference>
<dbReference type="SUPFAM" id="SSF52374">
    <property type="entry name" value="Nucleotidylyl transferase"/>
    <property type="match status" value="1"/>
</dbReference>
<evidence type="ECO:0000313" key="15">
    <source>
        <dbReference type="Proteomes" id="UP000789595"/>
    </source>
</evidence>
<dbReference type="HAMAP" id="MF_02002">
    <property type="entry name" value="Ile_tRNA_synth_type1"/>
    <property type="match status" value="1"/>
</dbReference>
<dbReference type="Proteomes" id="UP000789595">
    <property type="component" value="Unassembled WGS sequence"/>
</dbReference>
<protein>
    <recommendedName>
        <fullName evidence="3">isoleucine--tRNA ligase</fullName>
        <ecNumber evidence="3">6.1.1.5</ecNumber>
    </recommendedName>
    <alternativeName>
        <fullName evidence="9">Isoleucyl-tRNA synthetase</fullName>
    </alternativeName>
</protein>
<evidence type="ECO:0000313" key="14">
    <source>
        <dbReference type="EMBL" id="CAH0373842.1"/>
    </source>
</evidence>
<keyword evidence="6 11" id="KW-0067">ATP-binding</keyword>
<dbReference type="PANTHER" id="PTHR42765:SF1">
    <property type="entry name" value="ISOLEUCINE--TRNA LIGASE, MITOCHONDRIAL"/>
    <property type="match status" value="1"/>
</dbReference>
<reference evidence="14" key="1">
    <citation type="submission" date="2021-11" db="EMBL/GenBank/DDBJ databases">
        <authorList>
            <consortium name="Genoscope - CEA"/>
            <person name="William W."/>
        </authorList>
    </citation>
    <scope>NUCLEOTIDE SEQUENCE</scope>
</reference>
<feature type="domain" description="Methionyl/Valyl/Leucyl/Isoleucyl-tRNA synthetase anticodon-binding" evidence="13">
    <location>
        <begin position="754"/>
        <end position="917"/>
    </location>
</feature>
<dbReference type="GO" id="GO:0000049">
    <property type="term" value="F:tRNA binding"/>
    <property type="evidence" value="ECO:0007669"/>
    <property type="project" value="InterPro"/>
</dbReference>
<dbReference type="SUPFAM" id="SSF47323">
    <property type="entry name" value="Anticodon-binding domain of a subclass of class I aminoacyl-tRNA synthetases"/>
    <property type="match status" value="1"/>
</dbReference>
<dbReference type="PRINTS" id="PR00984">
    <property type="entry name" value="TRNASYNTHILE"/>
</dbReference>
<evidence type="ECO:0000256" key="3">
    <source>
        <dbReference type="ARBA" id="ARBA00013165"/>
    </source>
</evidence>
<dbReference type="InterPro" id="IPR009080">
    <property type="entry name" value="tRNAsynth_Ia_anticodon-bd"/>
</dbReference>
<keyword evidence="8 11" id="KW-0030">Aminoacyl-tRNA synthetase</keyword>
<dbReference type="InterPro" id="IPR002300">
    <property type="entry name" value="aa-tRNA-synth_Ia"/>
</dbReference>
<organism evidence="14 15">
    <name type="scientific">Pelagomonas calceolata</name>
    <dbReference type="NCBI Taxonomy" id="35677"/>
    <lineage>
        <taxon>Eukaryota</taxon>
        <taxon>Sar</taxon>
        <taxon>Stramenopiles</taxon>
        <taxon>Ochrophyta</taxon>
        <taxon>Pelagophyceae</taxon>
        <taxon>Pelagomonadales</taxon>
        <taxon>Pelagomonadaceae</taxon>
        <taxon>Pelagomonas</taxon>
    </lineage>
</organism>